<gene>
    <name evidence="6" type="ORF">LC20_06965</name>
</gene>
<evidence type="ECO:0000313" key="7">
    <source>
        <dbReference type="Proteomes" id="UP000230961"/>
    </source>
</evidence>
<dbReference type="SMART" id="SM00912">
    <property type="entry name" value="Haemagg_act"/>
    <property type="match status" value="1"/>
</dbReference>
<protein>
    <submittedName>
        <fullName evidence="6">Adhesin</fullName>
    </submittedName>
</protein>
<dbReference type="InterPro" id="IPR024973">
    <property type="entry name" value="ESPR"/>
</dbReference>
<feature type="domain" description="Filamentous haemagglutinin FhaB/tRNA nuclease CdiA-like TPS" evidence="5">
    <location>
        <begin position="70"/>
        <end position="182"/>
    </location>
</feature>
<keyword evidence="2" id="KW-0964">Secreted</keyword>
<dbReference type="InterPro" id="IPR006626">
    <property type="entry name" value="PbH1"/>
</dbReference>
<dbReference type="Gene3D" id="2.160.20.10">
    <property type="entry name" value="Single-stranded right-handed beta-helix, Pectin lyase-like"/>
    <property type="match status" value="1"/>
</dbReference>
<dbReference type="NCBIfam" id="TIGR01901">
    <property type="entry name" value="adhes_NPXG"/>
    <property type="match status" value="1"/>
</dbReference>
<dbReference type="InterPro" id="IPR011050">
    <property type="entry name" value="Pectin_lyase_fold/virulence"/>
</dbReference>
<keyword evidence="4" id="KW-0472">Membrane</keyword>
<evidence type="ECO:0000256" key="2">
    <source>
        <dbReference type="ARBA" id="ARBA00022525"/>
    </source>
</evidence>
<proteinExistence type="predicted"/>
<evidence type="ECO:0000313" key="6">
    <source>
        <dbReference type="EMBL" id="ATX62757.1"/>
    </source>
</evidence>
<comment type="subcellular location">
    <subcellularLocation>
        <location evidence="1">Secreted</location>
    </subcellularLocation>
</comment>
<dbReference type="PANTHER" id="PTHR12338">
    <property type="entry name" value="AUTOTRANSPORTER"/>
    <property type="match status" value="1"/>
</dbReference>
<name>A0A7U5PGI0_YEREN</name>
<evidence type="ECO:0000256" key="1">
    <source>
        <dbReference type="ARBA" id="ARBA00004613"/>
    </source>
</evidence>
<dbReference type="SMART" id="SM00710">
    <property type="entry name" value="PbH1"/>
    <property type="match status" value="18"/>
</dbReference>
<sequence>MNSQLYKLIFCRRLGCLIAVGELTRAYGRSFSATGKKVINESYTAAGILSRLAILMGLALGTLPLLVFAHPALPVNGNIVVGQGELDINHTSLTVTQHSDKLAINWASYDIAQGNSAIYHQPGPQSIALNRVLGRDASQIYGNLKANGQVFLLNPNGILFGKGAQVDVGGLVASTKVMSNPDFAAGRYTLTSPQHEGKLINQANLRTTAGGYIALIGQKVINQHSGIIQSPEGKVALANGDNVILNLDQGSLLGVQIKGEQVSSLLQNGGLIQADSGVIQLTAHGKEMLMNTVIDNTGILQAQSLSAKNGVIFLDGGSEGVVRQQGVIDVGNPQGRGGNVILQGENIHLVTASKIDAHGTTGGGKVLVGGDWRGKNKQIKNTRAIVMDQGANINVSASQQGAGGTAILWSEHYTGFYGDIHARGGPQSGNGGRVETSSRRNLQAFGQVDASAVLGSKGRWLLDPAEVNIIGSGTESGALVQPGGILAGYVENAQVFTPTANVAQILNTSINTQLDRGTNVTVTTSNNNLTNCRWCDITVNADITKTAGGDATLTLYADGNIIVNNNISSNAGKLNLNLLAGNSTADSVITLNNVDILLNKGDFLTKHVDDKSATRIVIMGGKYEVGNFTLEGNTGVASLTGVNITNSANVFAAGETHITGESSNLNGQGWRGIDVSEDSILTGSGNMSFSMKSNSNSSWMGTFTNATITGDKNIIFQANANGGASGGVDFTNGRVFSKSGNVSFDINGKIITQANYGLQILNSNVSGNNVNFNINVSGVSGLLFRDGNLTATAGDITANATTTAKGVWFSGEANVSASGNINLNSTTSNSTAAGAEAIKISGNSSSVLVNMTAGGDISMVAFNNGTAIGSTVAGHFATITAENGDFNLNVTGDKGSPFNNVSISANNISLNGNITDNNVVVMNNSVLTAKNDIGANVSSLNYKGFFFKGNGAIVAGGNISIMGNNSTPNMEAVTVSGDLSNRINITAGKSISIASDNYGNIWGAGVNIDGVNIEAQDGSFTVNNNGSKSLALTNSNVTANEVEFISITNGAIGLILDNTSVTAITGDVNANVSAANNKGVYVKANTSLNAQKDITLNGSSLISTEGVYVAGLSDDSRNNIAAQGNVTIVGRNGGGRIQAASVDLENVNLISANKNININGVSAGSGNVYFDNIYFNAPLGSVAVYSEAVTPLTASQSGVLSFGGNNAIVANSGLFVGKVLNATQDTALIFRANNTLSIEGNITFKGETEGSGATRKGIEFSGANTLNIVKGSQLSLLGENKGTQATTGGNGITYTNPQTFVLNNNGSLSMEGRATRGVGINFPDSNNAVVLNGEGDTFIQGSSVAEIGVVISGLVNNSSGPVTIEGTSTDSTGVQLSSAEHHINRINITGSSTYGEGLRISGNATIMDTALSGQSINGIGIKVDSLPGSSVISHTVLDNAALNGSSAGGKGVELAHDIKGIHHSMITGMTDGVGYGIDIAANLNVTGTSEADLLTLNGVAKSDASTGIKLHGNNDLSNTRLNGFAVDGVALDITGPLINKGNTVLNGTASGRGMGVQADGPLSGSVVNGVAASGIGVHVMNGVLDDSRINGISATGAGVGVNGNTLLSNSALAGNSPDGKGVWIVGNLAGSHGSAVLGDVVNGTGVAIDRDAILTGRSADDLLVINGKAAGDRGTGIQLGGNNTLDNTSLNGNATRGIGVNITGPLTNSGATILAGLAANGVGVRLDGKIHGGRINGMSTSSSGIKIDADNELDNATLHGSSSDGTGVEIAANITGHNGSAVLGETVNGTGVYLGHTFSLIGGDEDDLLRVTANTSGLKGSGVMLIGNNTLNNTALNGNATDGLGIDINGLITSIGNSTVTGYAGNGSGVQLNGSMSSGRVTGTSANGSGIKVDGDSRIKNTRLYGNSINGKGVEMAASLSGSQRSSVLGDSVSGVGVDVAKNANLTGARIGDLLAVSGDASGNVGRGVALGGNNILNNTALAGNATDGHGVEITGPVSNSGNTTMHGNAVGDGHGVYIDGSMSGGAVNGSSGHHHGIFLDDDAVITELALGGHTASKFKSSVFIVLPGNIGNNVTINGKLVDKNSFSNKVGHQVNHPNIGKTRAEPVFEGKANSEKITTETLTTEKITPAQHQGALFIKRNNILSALEEQQLPPAIVSESMHDFATNIDIALCIPERGISHIADVVTLTPGACDEHAVGRWKPHSISKGQK</sequence>
<dbReference type="Pfam" id="PF05860">
    <property type="entry name" value="TPS"/>
    <property type="match status" value="1"/>
</dbReference>
<keyword evidence="4" id="KW-1133">Transmembrane helix</keyword>
<dbReference type="KEGG" id="yel:LC20_06965"/>
<dbReference type="EMBL" id="CP007448">
    <property type="protein sequence ID" value="ATX62757.1"/>
    <property type="molecule type" value="Genomic_DNA"/>
</dbReference>
<dbReference type="InterPro" id="IPR012334">
    <property type="entry name" value="Pectin_lyas_fold"/>
</dbReference>
<feature type="transmembrane region" description="Helical" evidence="4">
    <location>
        <begin position="52"/>
        <end position="73"/>
    </location>
</feature>
<accession>A0A7U5PGI0</accession>
<dbReference type="InterPro" id="IPR050909">
    <property type="entry name" value="Bact_Autotransporter_VF"/>
</dbReference>
<dbReference type="SUPFAM" id="SSF51126">
    <property type="entry name" value="Pectin lyase-like"/>
    <property type="match status" value="1"/>
</dbReference>
<dbReference type="GO" id="GO:0005576">
    <property type="term" value="C:extracellular region"/>
    <property type="evidence" value="ECO:0007669"/>
    <property type="project" value="UniProtKB-SubCell"/>
</dbReference>
<dbReference type="Proteomes" id="UP000230961">
    <property type="component" value="Chromosome"/>
</dbReference>
<keyword evidence="4" id="KW-0812">Transmembrane</keyword>
<organism evidence="6 7">
    <name type="scientific">Yersinia enterocolitica LC20</name>
    <dbReference type="NCBI Taxonomy" id="1443113"/>
    <lineage>
        <taxon>Bacteria</taxon>
        <taxon>Pseudomonadati</taxon>
        <taxon>Pseudomonadota</taxon>
        <taxon>Gammaproteobacteria</taxon>
        <taxon>Enterobacterales</taxon>
        <taxon>Yersiniaceae</taxon>
        <taxon>Yersinia</taxon>
    </lineage>
</organism>
<dbReference type="Pfam" id="PF13018">
    <property type="entry name" value="ESPR"/>
    <property type="match status" value="1"/>
</dbReference>
<evidence type="ECO:0000259" key="5">
    <source>
        <dbReference type="SMART" id="SM00912"/>
    </source>
</evidence>
<dbReference type="PANTHER" id="PTHR12338:SF8">
    <property type="entry name" value="HEME_HEMOPEXIN-BINDING PROTEIN"/>
    <property type="match status" value="1"/>
</dbReference>
<dbReference type="InterPro" id="IPR008638">
    <property type="entry name" value="FhaB/CdiA-like_TPS"/>
</dbReference>
<evidence type="ECO:0000256" key="4">
    <source>
        <dbReference type="SAM" id="Phobius"/>
    </source>
</evidence>
<reference evidence="6 7" key="1">
    <citation type="submission" date="2017-11" db="EMBL/GenBank/DDBJ databases">
        <title>The complete genome sequence and comparative genome analysis of Yersinia enterocolitica strain LC20.</title>
        <authorList>
            <person name="Shi G."/>
            <person name="Su M."/>
            <person name="Liang J."/>
            <person name="Gu W."/>
            <person name="Xiao Y."/>
            <person name="Zhang Z."/>
            <person name="Qiu H."/>
            <person name="Duan R."/>
            <person name="Zhang Z."/>
            <person name="Li Y."/>
            <person name="Zhang X."/>
            <person name="Ling Y."/>
            <person name="Song L."/>
            <person name="Chen M."/>
            <person name="Zhao Y."/>
            <person name="Wu J."/>
            <person name="Jing H."/>
            <person name="Xiao J."/>
            <person name="Wang X."/>
        </authorList>
    </citation>
    <scope>NUCLEOTIDE SEQUENCE [LARGE SCALE GENOMIC DNA]</scope>
    <source>
        <strain evidence="6 7">LC20</strain>
    </source>
</reference>
<evidence type="ECO:0000256" key="3">
    <source>
        <dbReference type="ARBA" id="ARBA00022729"/>
    </source>
</evidence>
<keyword evidence="3" id="KW-0732">Signal</keyword>